<dbReference type="PANTHER" id="PTHR12811">
    <property type="entry name" value="VACUOLAR PROTEIN SORTING VPS16"/>
    <property type="match status" value="1"/>
</dbReference>
<sequence>MLSLNEFCIALFLMERHREGHSLPKALPSGILFEKTPVKIVVILLVLRWVDIFLFANEDFSYPSGAKEEGLVKESDSTPTCMTSVKRRGSAGVVESLILLKSHDNMHAPFTQSFSGQLEKDILSSELQLTLLTRLALAVNKLPGDMEIIQDVKRICVVFENVEKLLTLGSDSGNQWSHQQGEIETHRILLSDKIQFYWEKKTLKIKRIVFGLLYLTGKKEYNRGCEIDGKEEKKQKVLLPLMLKLCRSISYVAVAAHADQTSRRKLALFQVPLFLGIGEEDTALTKATESGDTDLVYLVLFHIWQKRPTLELFGMIQARPITRDLFIRDSRYHILAWLEALEETRLKKK</sequence>
<evidence type="ECO:0000259" key="1">
    <source>
        <dbReference type="Pfam" id="PF04840"/>
    </source>
</evidence>
<proteinExistence type="predicted"/>
<accession>A0AA35Y5Z3</accession>
<evidence type="ECO:0000313" key="2">
    <source>
        <dbReference type="EMBL" id="CAI9262007.1"/>
    </source>
</evidence>
<dbReference type="EMBL" id="OX465086">
    <property type="protein sequence ID" value="CAI9262007.1"/>
    <property type="molecule type" value="Genomic_DNA"/>
</dbReference>
<dbReference type="GO" id="GO:0030897">
    <property type="term" value="C:HOPS complex"/>
    <property type="evidence" value="ECO:0007669"/>
    <property type="project" value="TreeGrafter"/>
</dbReference>
<evidence type="ECO:0000313" key="3">
    <source>
        <dbReference type="Proteomes" id="UP001177003"/>
    </source>
</evidence>
<protein>
    <recommendedName>
        <fullName evidence="1">Vps16 C-terminal domain-containing protein</fullName>
    </recommendedName>
</protein>
<dbReference type="GO" id="GO:0016197">
    <property type="term" value="P:endosomal transport"/>
    <property type="evidence" value="ECO:0007669"/>
    <property type="project" value="TreeGrafter"/>
</dbReference>
<dbReference type="GO" id="GO:0042144">
    <property type="term" value="P:vacuole fusion, non-autophagic"/>
    <property type="evidence" value="ECO:0007669"/>
    <property type="project" value="TreeGrafter"/>
</dbReference>
<dbReference type="InterPro" id="IPR016534">
    <property type="entry name" value="VPS16"/>
</dbReference>
<dbReference type="GO" id="GO:0006886">
    <property type="term" value="P:intracellular protein transport"/>
    <property type="evidence" value="ECO:0007669"/>
    <property type="project" value="InterPro"/>
</dbReference>
<dbReference type="AlphaFoldDB" id="A0AA35Y5Z3"/>
<dbReference type="InterPro" id="IPR006925">
    <property type="entry name" value="Vps16_C"/>
</dbReference>
<dbReference type="GO" id="GO:0005768">
    <property type="term" value="C:endosome"/>
    <property type="evidence" value="ECO:0007669"/>
    <property type="project" value="TreeGrafter"/>
</dbReference>
<feature type="domain" description="Vps16 C-terminal" evidence="1">
    <location>
        <begin position="249"/>
        <end position="328"/>
    </location>
</feature>
<dbReference type="Pfam" id="PF04840">
    <property type="entry name" value="Vps16_C"/>
    <property type="match status" value="1"/>
</dbReference>
<gene>
    <name evidence="2" type="ORF">LSALG_LOCUS2769</name>
</gene>
<dbReference type="GO" id="GO:0003779">
    <property type="term" value="F:actin binding"/>
    <property type="evidence" value="ECO:0007669"/>
    <property type="project" value="TreeGrafter"/>
</dbReference>
<dbReference type="PANTHER" id="PTHR12811:SF0">
    <property type="entry name" value="VACUOLAR PROTEIN SORTING-ASSOCIATED PROTEIN 16 HOMOLOG"/>
    <property type="match status" value="1"/>
</dbReference>
<reference evidence="2" key="1">
    <citation type="submission" date="2023-04" db="EMBL/GenBank/DDBJ databases">
        <authorList>
            <person name="Vijverberg K."/>
            <person name="Xiong W."/>
            <person name="Schranz E."/>
        </authorList>
    </citation>
    <scope>NUCLEOTIDE SEQUENCE</scope>
</reference>
<dbReference type="Proteomes" id="UP001177003">
    <property type="component" value="Chromosome 0"/>
</dbReference>
<dbReference type="GO" id="GO:0005765">
    <property type="term" value="C:lysosomal membrane"/>
    <property type="evidence" value="ECO:0007669"/>
    <property type="project" value="TreeGrafter"/>
</dbReference>
<keyword evidence="3" id="KW-1185">Reference proteome</keyword>
<organism evidence="2 3">
    <name type="scientific">Lactuca saligna</name>
    <name type="common">Willowleaf lettuce</name>
    <dbReference type="NCBI Taxonomy" id="75948"/>
    <lineage>
        <taxon>Eukaryota</taxon>
        <taxon>Viridiplantae</taxon>
        <taxon>Streptophyta</taxon>
        <taxon>Embryophyta</taxon>
        <taxon>Tracheophyta</taxon>
        <taxon>Spermatophyta</taxon>
        <taxon>Magnoliopsida</taxon>
        <taxon>eudicotyledons</taxon>
        <taxon>Gunneridae</taxon>
        <taxon>Pentapetalae</taxon>
        <taxon>asterids</taxon>
        <taxon>campanulids</taxon>
        <taxon>Asterales</taxon>
        <taxon>Asteraceae</taxon>
        <taxon>Cichorioideae</taxon>
        <taxon>Cichorieae</taxon>
        <taxon>Lactucinae</taxon>
        <taxon>Lactuca</taxon>
    </lineage>
</organism>
<name>A0AA35Y5Z3_LACSI</name>